<keyword evidence="9" id="KW-1185">Reference proteome</keyword>
<evidence type="ECO:0000256" key="7">
    <source>
        <dbReference type="SAM" id="MobiDB-lite"/>
    </source>
</evidence>
<keyword evidence="4" id="KW-0256">Endoplasmic reticulum</keyword>
<sequence>MRFISRRRVPAENQDNSKTFPSGIKPFYTPDNGDIDIIFIHGLTGDRDATWTASDATDPWPKTLLPPIIPTARVLTFGYDANVADWKGVVSQSRIANHAGNLLTALSTYRENDDTNERPIIFVCHSLGGLVCEDALLTSNQRPERHLRNILHSTYGIIFLGTPHHGSGLARWAEALSRSIGLVKKTNSKIVGVLKRDSEVLARIQDGFHTMVKARSAQSLPSIEITCFYEEMPLPGIGLVVPQDSAILPGYIPIGIHGNHMDMTRFAGPTDPGFLAVCGEMRRWIKDLKPGNKFHADQPQTGSALDEQPAPAKQYSENNRQYNRFGGMLKIEGGSYYEVNGDQHQQFVHNHFEAKKIAKSYHMVPFSRNDDMVDRTAIVAELDAIMQAPKSRSAALWGLGGSGKTQVALEFAWRHIEDGVCSVFWVHADNRATFTQDYKVIADKLGLPENLDGEKLLTAVRDCIEGQSRWLIVLDNADDLAVFGVGPARGSAEESPSLYTYLPKGTNGTVLWTSRDERIVGTLVGAQCGIPVGRMSNDEAICLLANLKNGKGELSSEEDSDARKLLEELQWLPLAISQAGAFMRRRSMPIQQYLSRLLAGQERWRVLKAEQFDRHRRPDVPNSVLETWSISVERIREEDEMAYRILQVIAYVNNQNIPIELMAAVDTLGNERQEPSSFESQDRFMESITRLREFSFLSIREQEEGVAQQYEIHKLVQEATRYGLSVRTTEHAANFSNVALQVVERLFPDSKPETWRECEKYVTHAVELGKWAQVCERPREVSDLLSRVSNYFHDRGRWIDKQPVDERAYELRQRVLGEKHPDTIQCLENLAATYYALGRYSEAEPMEVKVLALRQQVLGEKHPDTIQSLGDLAATYYAQGRYSEAEPMEVKVLALWQQVLGEKHPDTIQSLGDLAATYYAQGRYSEAETMQAQASELQKQVPRGKGPDAI</sequence>
<evidence type="ECO:0000256" key="1">
    <source>
        <dbReference type="ARBA" id="ARBA00004173"/>
    </source>
</evidence>
<dbReference type="SMART" id="SM00028">
    <property type="entry name" value="TPR"/>
    <property type="match status" value="3"/>
</dbReference>
<dbReference type="Gene3D" id="1.25.40.10">
    <property type="entry name" value="Tetratricopeptide repeat domain"/>
    <property type="match status" value="1"/>
</dbReference>
<dbReference type="Gene3D" id="3.40.50.300">
    <property type="entry name" value="P-loop containing nucleotide triphosphate hydrolases"/>
    <property type="match status" value="1"/>
</dbReference>
<accession>A0AAI9TSW5</accession>
<evidence type="ECO:0000313" key="8">
    <source>
        <dbReference type="EMBL" id="KAJ9492124.1"/>
    </source>
</evidence>
<organism evidence="8 9">
    <name type="scientific">Penicillium thymicola</name>
    <dbReference type="NCBI Taxonomy" id="293382"/>
    <lineage>
        <taxon>Eukaryota</taxon>
        <taxon>Fungi</taxon>
        <taxon>Dikarya</taxon>
        <taxon>Ascomycota</taxon>
        <taxon>Pezizomycotina</taxon>
        <taxon>Eurotiomycetes</taxon>
        <taxon>Eurotiomycetidae</taxon>
        <taxon>Eurotiales</taxon>
        <taxon>Aspergillaceae</taxon>
        <taxon>Penicillium</taxon>
    </lineage>
</organism>
<dbReference type="InterPro" id="IPR011990">
    <property type="entry name" value="TPR-like_helical_dom_sf"/>
</dbReference>
<dbReference type="InterPro" id="IPR029058">
    <property type="entry name" value="AB_hydrolase_fold"/>
</dbReference>
<dbReference type="GO" id="GO:0017000">
    <property type="term" value="P:antibiotic biosynthetic process"/>
    <property type="evidence" value="ECO:0007669"/>
    <property type="project" value="UniProtKB-ARBA"/>
</dbReference>
<evidence type="ECO:0000256" key="6">
    <source>
        <dbReference type="ARBA" id="ARBA00023136"/>
    </source>
</evidence>
<dbReference type="PANTHER" id="PTHR48182">
    <property type="entry name" value="PROTEIN SERAC1"/>
    <property type="match status" value="1"/>
</dbReference>
<reference evidence="8" key="2">
    <citation type="journal article" date="2016" name="Fungal Biol.">
        <title>Ochratoxin A production by Penicillium thymicola.</title>
        <authorList>
            <person name="Nguyen H.D.T."/>
            <person name="McMullin D.R."/>
            <person name="Ponomareva E."/>
            <person name="Riley R."/>
            <person name="Pomraning K.R."/>
            <person name="Baker S.E."/>
            <person name="Seifert K.A."/>
        </authorList>
    </citation>
    <scope>NUCLEOTIDE SEQUENCE</scope>
    <source>
        <strain evidence="8">DAOM 180753</strain>
    </source>
</reference>
<evidence type="ECO:0000256" key="5">
    <source>
        <dbReference type="ARBA" id="ARBA00023128"/>
    </source>
</evidence>
<dbReference type="GO" id="GO:0005783">
    <property type="term" value="C:endoplasmic reticulum"/>
    <property type="evidence" value="ECO:0007669"/>
    <property type="project" value="UniProtKB-SubCell"/>
</dbReference>
<feature type="region of interest" description="Disordered" evidence="7">
    <location>
        <begin position="291"/>
        <end position="313"/>
    </location>
</feature>
<dbReference type="EMBL" id="LACB01000017">
    <property type="protein sequence ID" value="KAJ9492124.1"/>
    <property type="molecule type" value="Genomic_DNA"/>
</dbReference>
<dbReference type="SUPFAM" id="SSF48452">
    <property type="entry name" value="TPR-like"/>
    <property type="match status" value="1"/>
</dbReference>
<keyword evidence="6" id="KW-0472">Membrane</keyword>
<reference evidence="8" key="1">
    <citation type="submission" date="2015-06" db="EMBL/GenBank/DDBJ databases">
        <authorList>
            <person name="Nguyen H."/>
        </authorList>
    </citation>
    <scope>NUCLEOTIDE SEQUENCE</scope>
    <source>
        <strain evidence="8">DAOM 180753</strain>
    </source>
</reference>
<comment type="caution">
    <text evidence="8">The sequence shown here is derived from an EMBL/GenBank/DDBJ whole genome shotgun (WGS) entry which is preliminary data.</text>
</comment>
<dbReference type="GO" id="GO:0016020">
    <property type="term" value="C:membrane"/>
    <property type="evidence" value="ECO:0007669"/>
    <property type="project" value="UniProtKB-SubCell"/>
</dbReference>
<evidence type="ECO:0000256" key="2">
    <source>
        <dbReference type="ARBA" id="ARBA00004240"/>
    </source>
</evidence>
<dbReference type="AlphaFoldDB" id="A0AAI9TSW5"/>
<comment type="subcellular location">
    <subcellularLocation>
        <location evidence="2">Endoplasmic reticulum</location>
    </subcellularLocation>
    <subcellularLocation>
        <location evidence="3">Membrane</location>
    </subcellularLocation>
    <subcellularLocation>
        <location evidence="1">Mitochondrion</location>
    </subcellularLocation>
</comment>
<dbReference type="Proteomes" id="UP001227192">
    <property type="component" value="Unassembled WGS sequence"/>
</dbReference>
<gene>
    <name evidence="8" type="ORF">VN97_g1084</name>
</gene>
<name>A0AAI9TSW5_PENTH</name>
<dbReference type="GO" id="GO:0072330">
    <property type="term" value="P:monocarboxylic acid biosynthetic process"/>
    <property type="evidence" value="ECO:0007669"/>
    <property type="project" value="UniProtKB-ARBA"/>
</dbReference>
<protein>
    <submittedName>
        <fullName evidence="8">Uncharacterized protein</fullName>
    </submittedName>
</protein>
<evidence type="ECO:0000256" key="3">
    <source>
        <dbReference type="ARBA" id="ARBA00004370"/>
    </source>
</evidence>
<dbReference type="Pfam" id="PF13374">
    <property type="entry name" value="TPR_10"/>
    <property type="match status" value="4"/>
</dbReference>
<evidence type="ECO:0000313" key="9">
    <source>
        <dbReference type="Proteomes" id="UP001227192"/>
    </source>
</evidence>
<dbReference type="GO" id="GO:0043531">
    <property type="term" value="F:ADP binding"/>
    <property type="evidence" value="ECO:0007669"/>
    <property type="project" value="InterPro"/>
</dbReference>
<evidence type="ECO:0000256" key="4">
    <source>
        <dbReference type="ARBA" id="ARBA00022824"/>
    </source>
</evidence>
<keyword evidence="5" id="KW-0496">Mitochondrion</keyword>
<proteinExistence type="predicted"/>
<feature type="region of interest" description="Disordered" evidence="7">
    <location>
        <begin position="931"/>
        <end position="950"/>
    </location>
</feature>
<dbReference type="InterPro" id="IPR052374">
    <property type="entry name" value="SERAC1"/>
</dbReference>
<dbReference type="Gene3D" id="3.40.50.1820">
    <property type="entry name" value="alpha/beta hydrolase"/>
    <property type="match status" value="1"/>
</dbReference>
<dbReference type="SUPFAM" id="SSF52540">
    <property type="entry name" value="P-loop containing nucleoside triphosphate hydrolases"/>
    <property type="match status" value="1"/>
</dbReference>
<dbReference type="SUPFAM" id="SSF53474">
    <property type="entry name" value="alpha/beta-Hydrolases"/>
    <property type="match status" value="1"/>
</dbReference>
<dbReference type="GO" id="GO:0005739">
    <property type="term" value="C:mitochondrion"/>
    <property type="evidence" value="ECO:0007669"/>
    <property type="project" value="UniProtKB-SubCell"/>
</dbReference>
<dbReference type="PANTHER" id="PTHR48182:SF2">
    <property type="entry name" value="PROTEIN SERAC1"/>
    <property type="match status" value="1"/>
</dbReference>
<dbReference type="InterPro" id="IPR027417">
    <property type="entry name" value="P-loop_NTPase"/>
</dbReference>
<dbReference type="InterPro" id="IPR019734">
    <property type="entry name" value="TPR_rpt"/>
</dbReference>